<dbReference type="Pfam" id="PF26162">
    <property type="entry name" value="YwzD"/>
    <property type="match status" value="1"/>
</dbReference>
<evidence type="ECO:0000313" key="2">
    <source>
        <dbReference type="Proteomes" id="UP000595254"/>
    </source>
</evidence>
<proteinExistence type="predicted"/>
<organism evidence="1 2">
    <name type="scientific">Peribacillus psychrosaccharolyticus</name>
    <name type="common">Bacillus psychrosaccharolyticus</name>
    <dbReference type="NCBI Taxonomy" id="1407"/>
    <lineage>
        <taxon>Bacteria</taxon>
        <taxon>Bacillati</taxon>
        <taxon>Bacillota</taxon>
        <taxon>Bacilli</taxon>
        <taxon>Bacillales</taxon>
        <taxon>Bacillaceae</taxon>
        <taxon>Peribacillus</taxon>
    </lineage>
</organism>
<dbReference type="KEGG" id="ppsr:I6J18_02060"/>
<name>A0A974NMM8_PERPY</name>
<dbReference type="RefSeq" id="WP_161629090.1">
    <property type="nucleotide sequence ID" value="NZ_CP068053.1"/>
</dbReference>
<dbReference type="EMBL" id="CP068053">
    <property type="protein sequence ID" value="QQT00741.1"/>
    <property type="molecule type" value="Genomic_DNA"/>
</dbReference>
<gene>
    <name evidence="1" type="ORF">I6J18_02060</name>
</gene>
<evidence type="ECO:0000313" key="1">
    <source>
        <dbReference type="EMBL" id="QQT00741.1"/>
    </source>
</evidence>
<protein>
    <submittedName>
        <fullName evidence="1">Uncharacterized protein</fullName>
    </submittedName>
</protein>
<accession>A0A974NMM8</accession>
<dbReference type="Proteomes" id="UP000595254">
    <property type="component" value="Chromosome"/>
</dbReference>
<keyword evidence="2" id="KW-1185">Reference proteome</keyword>
<sequence length="48" mass="5604">MNISEKLTQQQLLVILLDVYQNVRDKENIQIQTVIADLEKQLKVVIHS</sequence>
<dbReference type="InterPro" id="IPR058930">
    <property type="entry name" value="YwzD"/>
</dbReference>
<dbReference type="AlphaFoldDB" id="A0A974NMM8"/>
<reference evidence="1 2" key="1">
    <citation type="submission" date="2021-01" db="EMBL/GenBank/DDBJ databases">
        <title>FDA dAtabase for Regulatory Grade micrObial Sequences (FDA-ARGOS): Supporting development and validation of Infectious Disease Dx tests.</title>
        <authorList>
            <person name="Nelson B."/>
            <person name="Plummer A."/>
            <person name="Tallon L."/>
            <person name="Sadzewicz L."/>
            <person name="Zhao X."/>
            <person name="Boylan J."/>
            <person name="Ott S."/>
            <person name="Bowen H."/>
            <person name="Vavikolanu K."/>
            <person name="Mehta A."/>
            <person name="Aluvathingal J."/>
            <person name="Nadendla S."/>
            <person name="Myers T."/>
            <person name="Yan Y."/>
            <person name="Sichtig H."/>
        </authorList>
    </citation>
    <scope>NUCLEOTIDE SEQUENCE [LARGE SCALE GENOMIC DNA]</scope>
    <source>
        <strain evidence="1 2">FDAARGOS_1161</strain>
    </source>
</reference>